<dbReference type="Gene3D" id="3.80.10.10">
    <property type="entry name" value="Ribonuclease Inhibitor"/>
    <property type="match status" value="2"/>
</dbReference>
<sequence>MEAALVSGILKIVADKLVPPVLKELSSIAGVKKDLQELQGLVEETKSCLLAAGCNRMRSGSSSSWLEQLKDIAYDVEDLVHEFYLEAERHDADVDAHKIKKIKRRFAVVVKQRNDFNTIANSLPSDPAQHINKTTSELSLLLNVDETKDNRVKEHFEVTFWVHASREFNMEKLIGKLFELVANEKSESIGQLKSLTRLRITACKNLRQLPDEIRHLTSLQELHIEKCDALGQFPEGLGGLCSLRYLKINKLRRLRCLPQSIQHLASLQRLELEHCNDLQQLPEGFGNLSSLRSFHIYCLPALACLPESMQRLTSLQQLILSQCSALTVLPEWLGKLSALQLLRIQSCPSLMSLPHSIQHLTALKDLSITSCPELSKRYSEGVGEDWHLISHIPAVYVSRTMT</sequence>
<dbReference type="GO" id="GO:0006952">
    <property type="term" value="P:defense response"/>
    <property type="evidence" value="ECO:0007669"/>
    <property type="project" value="UniProtKB-KW"/>
</dbReference>
<dbReference type="InterPro" id="IPR032675">
    <property type="entry name" value="LRR_dom_sf"/>
</dbReference>
<keyword evidence="5" id="KW-0611">Plant defense</keyword>
<evidence type="ECO:0000256" key="4">
    <source>
        <dbReference type="ARBA" id="ARBA00022741"/>
    </source>
</evidence>
<dbReference type="STRING" id="4540.A0A3L6SVI8"/>
<dbReference type="Pfam" id="PF23598">
    <property type="entry name" value="LRR_14"/>
    <property type="match status" value="1"/>
</dbReference>
<dbReference type="Proteomes" id="UP000275267">
    <property type="component" value="Unassembled WGS sequence"/>
</dbReference>
<evidence type="ECO:0000256" key="5">
    <source>
        <dbReference type="ARBA" id="ARBA00022821"/>
    </source>
</evidence>
<accession>A0A3L6SVI8</accession>
<keyword evidence="6" id="KW-0067">ATP-binding</keyword>
<evidence type="ECO:0000259" key="8">
    <source>
        <dbReference type="Pfam" id="PF18052"/>
    </source>
</evidence>
<name>A0A3L6SVI8_PANMI</name>
<dbReference type="OrthoDB" id="687176at2759"/>
<keyword evidence="2" id="KW-0433">Leucine-rich repeat</keyword>
<comment type="caution">
    <text evidence="10">The sequence shown here is derived from an EMBL/GenBank/DDBJ whole genome shotgun (WGS) entry which is preliminary data.</text>
</comment>
<evidence type="ECO:0000313" key="11">
    <source>
        <dbReference type="Proteomes" id="UP000275267"/>
    </source>
</evidence>
<proteinExistence type="inferred from homology"/>
<dbReference type="EMBL" id="PQIB02000003">
    <property type="protein sequence ID" value="RLN27475.1"/>
    <property type="molecule type" value="Genomic_DNA"/>
</dbReference>
<evidence type="ECO:0000313" key="10">
    <source>
        <dbReference type="EMBL" id="RLN27475.1"/>
    </source>
</evidence>
<dbReference type="Gene3D" id="1.20.5.4130">
    <property type="match status" value="1"/>
</dbReference>
<dbReference type="AlphaFoldDB" id="A0A3L6SVI8"/>
<evidence type="ECO:0000256" key="6">
    <source>
        <dbReference type="ARBA" id="ARBA00022840"/>
    </source>
</evidence>
<dbReference type="InterPro" id="IPR041118">
    <property type="entry name" value="Rx_N"/>
</dbReference>
<evidence type="ECO:0000256" key="2">
    <source>
        <dbReference type="ARBA" id="ARBA00022614"/>
    </source>
</evidence>
<keyword evidence="11" id="KW-1185">Reference proteome</keyword>
<dbReference type="InterPro" id="IPR055414">
    <property type="entry name" value="LRR_R13L4/SHOC2-like"/>
</dbReference>
<evidence type="ECO:0000256" key="1">
    <source>
        <dbReference type="ARBA" id="ARBA00008894"/>
    </source>
</evidence>
<dbReference type="SUPFAM" id="SSF52058">
    <property type="entry name" value="L domain-like"/>
    <property type="match status" value="1"/>
</dbReference>
<evidence type="ECO:0000256" key="3">
    <source>
        <dbReference type="ARBA" id="ARBA00022737"/>
    </source>
</evidence>
<keyword evidence="4" id="KW-0547">Nucleotide-binding</keyword>
<evidence type="ECO:0000259" key="9">
    <source>
        <dbReference type="Pfam" id="PF23598"/>
    </source>
</evidence>
<protein>
    <submittedName>
        <fullName evidence="10">NBS-LRR disease resistance protein-like</fullName>
    </submittedName>
</protein>
<dbReference type="PANTHER" id="PTHR36766">
    <property type="entry name" value="PLANT BROAD-SPECTRUM MILDEW RESISTANCE PROTEIN RPW8"/>
    <property type="match status" value="1"/>
</dbReference>
<dbReference type="Pfam" id="PF18052">
    <property type="entry name" value="Rx_N"/>
    <property type="match status" value="1"/>
</dbReference>
<gene>
    <name evidence="10" type="ORF">C2845_PM05G14540</name>
</gene>
<dbReference type="GO" id="GO:0005524">
    <property type="term" value="F:ATP binding"/>
    <property type="evidence" value="ECO:0007669"/>
    <property type="project" value="UniProtKB-KW"/>
</dbReference>
<feature type="domain" description="Disease resistance N-terminal" evidence="8">
    <location>
        <begin position="10"/>
        <end position="104"/>
    </location>
</feature>
<evidence type="ECO:0000256" key="7">
    <source>
        <dbReference type="ARBA" id="ARBA00023054"/>
    </source>
</evidence>
<reference evidence="11" key="1">
    <citation type="journal article" date="2019" name="Nat. Commun.">
        <title>The genome of broomcorn millet.</title>
        <authorList>
            <person name="Zou C."/>
            <person name="Miki D."/>
            <person name="Li D."/>
            <person name="Tang Q."/>
            <person name="Xiao L."/>
            <person name="Rajput S."/>
            <person name="Deng P."/>
            <person name="Jia W."/>
            <person name="Huang R."/>
            <person name="Zhang M."/>
            <person name="Sun Y."/>
            <person name="Hu J."/>
            <person name="Fu X."/>
            <person name="Schnable P.S."/>
            <person name="Li F."/>
            <person name="Zhang H."/>
            <person name="Feng B."/>
            <person name="Zhu X."/>
            <person name="Liu R."/>
            <person name="Schnable J.C."/>
            <person name="Zhu J.-K."/>
            <person name="Zhang H."/>
        </authorList>
    </citation>
    <scope>NUCLEOTIDE SEQUENCE [LARGE SCALE GENOMIC DNA]</scope>
</reference>
<feature type="domain" description="Disease resistance R13L4/SHOC-2-like LRR" evidence="9">
    <location>
        <begin position="235"/>
        <end position="321"/>
    </location>
</feature>
<organism evidence="10 11">
    <name type="scientific">Panicum miliaceum</name>
    <name type="common">Proso millet</name>
    <name type="synonym">Broomcorn millet</name>
    <dbReference type="NCBI Taxonomy" id="4540"/>
    <lineage>
        <taxon>Eukaryota</taxon>
        <taxon>Viridiplantae</taxon>
        <taxon>Streptophyta</taxon>
        <taxon>Embryophyta</taxon>
        <taxon>Tracheophyta</taxon>
        <taxon>Spermatophyta</taxon>
        <taxon>Magnoliopsida</taxon>
        <taxon>Liliopsida</taxon>
        <taxon>Poales</taxon>
        <taxon>Poaceae</taxon>
        <taxon>PACMAD clade</taxon>
        <taxon>Panicoideae</taxon>
        <taxon>Panicodae</taxon>
        <taxon>Paniceae</taxon>
        <taxon>Panicinae</taxon>
        <taxon>Panicum</taxon>
        <taxon>Panicum sect. Panicum</taxon>
    </lineage>
</organism>
<dbReference type="PANTHER" id="PTHR36766:SF34">
    <property type="entry name" value="NB-ARC DOMAIN-CONTAINING PROTEIN"/>
    <property type="match status" value="1"/>
</dbReference>
<comment type="similarity">
    <text evidence="1">Belongs to the disease resistance NB-LRR family.</text>
</comment>
<keyword evidence="3" id="KW-0677">Repeat</keyword>
<keyword evidence="7" id="KW-0175">Coiled coil</keyword>